<evidence type="ECO:0000313" key="8">
    <source>
        <dbReference type="Proteomes" id="UP000092462"/>
    </source>
</evidence>
<evidence type="ECO:0000313" key="7">
    <source>
        <dbReference type="EnsemblMetazoa" id="PPAI013251-PA"/>
    </source>
</evidence>
<keyword evidence="6" id="KW-0675">Receptor</keyword>
<feature type="transmembrane region" description="Helical" evidence="6">
    <location>
        <begin position="228"/>
        <end position="251"/>
    </location>
</feature>
<keyword evidence="3 6" id="KW-0812">Transmembrane</keyword>
<keyword evidence="5 6" id="KW-0472">Membrane</keyword>
<evidence type="ECO:0000256" key="4">
    <source>
        <dbReference type="ARBA" id="ARBA00022989"/>
    </source>
</evidence>
<keyword evidence="4 6" id="KW-1133">Transmembrane helix</keyword>
<keyword evidence="8" id="KW-1185">Reference proteome</keyword>
<evidence type="ECO:0000256" key="6">
    <source>
        <dbReference type="RuleBase" id="RU363108"/>
    </source>
</evidence>
<accession>A0A3F2ZEL0</accession>
<feature type="transmembrane region" description="Helical" evidence="6">
    <location>
        <begin position="70"/>
        <end position="95"/>
    </location>
</feature>
<comment type="function">
    <text evidence="6">Gustatory receptor which mediates acceptance or avoidance behavior, depending on its substrates.</text>
</comment>
<keyword evidence="2 6" id="KW-1003">Cell membrane</keyword>
<feature type="transmembrane region" description="Helical" evidence="6">
    <location>
        <begin position="130"/>
        <end position="150"/>
    </location>
</feature>
<feature type="transmembrane region" description="Helical" evidence="6">
    <location>
        <begin position="32"/>
        <end position="50"/>
    </location>
</feature>
<sequence length="366" mass="43202">MSLEQRFGLQLAIQKWITIPNYPLCVTKHSKFIVFLKYFLIFLLNFTVFRDIQNLLSQLSLNFFEDRSKLSLTLSILDSFLVKSIILIITTFSIVKNKSHRKLLECMDKFNNEFCQHFQEHKNHSFCKKFNILPIMVLIYNASCNIFYFYLIPFGSNLLDYIWVLTTIIHLTISDITLCYILNFLDIFQIYLTLLKKDIVGSFIKKSLIICDIWQKHRDLSKQFNSTFSFLITYYLFHHFMEGSFAIYFGINKIVHPTTNYSKIIPLLSFVGWFSRSAFLLFAISSSCDNFYQKNIAYIESINRTMVYKSLNNFNAYQTIKINAFQIPKISAMNIFYIDAKTFFMIFASITSNLFILLQFKIIEDS</sequence>
<dbReference type="EMBL" id="AJVK01002324">
    <property type="status" value="NOT_ANNOTATED_CDS"/>
    <property type="molecule type" value="Genomic_DNA"/>
</dbReference>
<evidence type="ECO:0000256" key="1">
    <source>
        <dbReference type="ARBA" id="ARBA00004651"/>
    </source>
</evidence>
<dbReference type="InterPro" id="IPR013604">
    <property type="entry name" value="7TM_chemorcpt"/>
</dbReference>
<dbReference type="GO" id="GO:0050909">
    <property type="term" value="P:sensory perception of taste"/>
    <property type="evidence" value="ECO:0007669"/>
    <property type="project" value="InterPro"/>
</dbReference>
<dbReference type="Proteomes" id="UP000092462">
    <property type="component" value="Unassembled WGS sequence"/>
</dbReference>
<evidence type="ECO:0000256" key="5">
    <source>
        <dbReference type="ARBA" id="ARBA00023136"/>
    </source>
</evidence>
<reference evidence="7" key="1">
    <citation type="submission" date="2022-08" db="UniProtKB">
        <authorList>
            <consortium name="EnsemblMetazoa"/>
        </authorList>
    </citation>
    <scope>IDENTIFICATION</scope>
    <source>
        <strain evidence="7">Israel</strain>
    </source>
</reference>
<protein>
    <recommendedName>
        <fullName evidence="6">Gustatory receptor</fullName>
    </recommendedName>
</protein>
<dbReference type="GO" id="GO:0005886">
    <property type="term" value="C:plasma membrane"/>
    <property type="evidence" value="ECO:0007669"/>
    <property type="project" value="UniProtKB-SubCell"/>
</dbReference>
<name>A0A3F2ZEL0_PHLPP</name>
<comment type="subcellular location">
    <subcellularLocation>
        <location evidence="1 6">Cell membrane</location>
        <topology evidence="1 6">Multi-pass membrane protein</topology>
    </subcellularLocation>
</comment>
<dbReference type="Pfam" id="PF08395">
    <property type="entry name" value="7tm_7"/>
    <property type="match status" value="1"/>
</dbReference>
<dbReference type="EnsemblMetazoa" id="PPAI013251-RA">
    <property type="protein sequence ID" value="PPAI013251-PA"/>
    <property type="gene ID" value="PPAI013251"/>
</dbReference>
<proteinExistence type="inferred from homology"/>
<dbReference type="AlphaFoldDB" id="A0A3F2ZEL0"/>
<dbReference type="VEuPathDB" id="VectorBase:PPAI013251"/>
<evidence type="ECO:0000256" key="2">
    <source>
        <dbReference type="ARBA" id="ARBA00022475"/>
    </source>
</evidence>
<feature type="transmembrane region" description="Helical" evidence="6">
    <location>
        <begin position="343"/>
        <end position="363"/>
    </location>
</feature>
<feature type="transmembrane region" description="Helical" evidence="6">
    <location>
        <begin position="263"/>
        <end position="284"/>
    </location>
</feature>
<dbReference type="GO" id="GO:0007165">
    <property type="term" value="P:signal transduction"/>
    <property type="evidence" value="ECO:0007669"/>
    <property type="project" value="UniProtKB-KW"/>
</dbReference>
<comment type="similarity">
    <text evidence="6">Belongs to the insect chemoreceptor superfamily. Gustatory receptor (GR) family.</text>
</comment>
<evidence type="ECO:0000256" key="3">
    <source>
        <dbReference type="ARBA" id="ARBA00022692"/>
    </source>
</evidence>
<organism evidence="7 8">
    <name type="scientific">Phlebotomus papatasi</name>
    <name type="common">Sandfly</name>
    <dbReference type="NCBI Taxonomy" id="29031"/>
    <lineage>
        <taxon>Eukaryota</taxon>
        <taxon>Metazoa</taxon>
        <taxon>Ecdysozoa</taxon>
        <taxon>Arthropoda</taxon>
        <taxon>Hexapoda</taxon>
        <taxon>Insecta</taxon>
        <taxon>Pterygota</taxon>
        <taxon>Neoptera</taxon>
        <taxon>Endopterygota</taxon>
        <taxon>Diptera</taxon>
        <taxon>Nematocera</taxon>
        <taxon>Psychodoidea</taxon>
        <taxon>Psychodidae</taxon>
        <taxon>Phlebotomus</taxon>
        <taxon>Phlebotomus</taxon>
    </lineage>
</organism>
<keyword evidence="6" id="KW-0807">Transducer</keyword>
<feature type="transmembrane region" description="Helical" evidence="6">
    <location>
        <begin position="162"/>
        <end position="185"/>
    </location>
</feature>